<organism evidence="3 4">
    <name type="scientific">Streptomyces alkaliterrae</name>
    <dbReference type="NCBI Taxonomy" id="2213162"/>
    <lineage>
        <taxon>Bacteria</taxon>
        <taxon>Bacillati</taxon>
        <taxon>Actinomycetota</taxon>
        <taxon>Actinomycetes</taxon>
        <taxon>Kitasatosporales</taxon>
        <taxon>Streptomycetaceae</taxon>
        <taxon>Streptomyces</taxon>
    </lineage>
</organism>
<reference evidence="4" key="1">
    <citation type="submission" date="2020-05" db="EMBL/GenBank/DDBJ databases">
        <title>Classification of alakaliphilic streptomycetes isolated from an alkaline soil next to Lonar Crater, India and a proposal for the recognition of Streptomyces alkaliterrae sp. nov.</title>
        <authorList>
            <person name="Golinska P."/>
        </authorList>
    </citation>
    <scope>NUCLEOTIDE SEQUENCE [LARGE SCALE GENOMIC DNA]</scope>
    <source>
        <strain evidence="4">OF8</strain>
    </source>
</reference>
<comment type="caution">
    <text evidence="3">The sequence shown here is derived from an EMBL/GenBank/DDBJ whole genome shotgun (WGS) entry which is preliminary data.</text>
</comment>
<evidence type="ECO:0000313" key="4">
    <source>
        <dbReference type="Proteomes" id="UP000517765"/>
    </source>
</evidence>
<keyword evidence="3" id="KW-0396">Initiation factor</keyword>
<feature type="region of interest" description="Disordered" evidence="1">
    <location>
        <begin position="78"/>
        <end position="130"/>
    </location>
</feature>
<evidence type="ECO:0000256" key="2">
    <source>
        <dbReference type="SAM" id="Phobius"/>
    </source>
</evidence>
<keyword evidence="2" id="KW-0472">Membrane</keyword>
<feature type="compositionally biased region" description="Pro residues" evidence="1">
    <location>
        <begin position="113"/>
        <end position="130"/>
    </location>
</feature>
<dbReference type="Proteomes" id="UP000517765">
    <property type="component" value="Unassembled WGS sequence"/>
</dbReference>
<name>A0A7W3X1D3_9ACTN</name>
<evidence type="ECO:0000313" key="3">
    <source>
        <dbReference type="EMBL" id="MBB1262353.1"/>
    </source>
</evidence>
<proteinExistence type="predicted"/>
<feature type="transmembrane region" description="Helical" evidence="2">
    <location>
        <begin position="53"/>
        <end position="73"/>
    </location>
</feature>
<feature type="non-terminal residue" evidence="3">
    <location>
        <position position="130"/>
    </location>
</feature>
<evidence type="ECO:0000256" key="1">
    <source>
        <dbReference type="SAM" id="MobiDB-lite"/>
    </source>
</evidence>
<sequence>MSGPPKSADAETVRMAKVEKPTVAAPAVDVSGVGEEPVFVDGSGRRRRTLRRIGWALGLACAGYAVVLVFSLAGGNSNAPWLPLTGPQEGESADGVRTDAEPEKSPEETTSGPPEPPAGPDTPIPAAEPA</sequence>
<protein>
    <submittedName>
        <fullName evidence="3">Translation initiation factor IF-2</fullName>
    </submittedName>
</protein>
<keyword evidence="3" id="KW-0648">Protein biosynthesis</keyword>
<gene>
    <name evidence="3" type="ORF">H3147_26655</name>
</gene>
<dbReference type="GO" id="GO:0003743">
    <property type="term" value="F:translation initiation factor activity"/>
    <property type="evidence" value="ECO:0007669"/>
    <property type="project" value="UniProtKB-KW"/>
</dbReference>
<dbReference type="EMBL" id="JABJXA010000321">
    <property type="protein sequence ID" value="MBB1262353.1"/>
    <property type="molecule type" value="Genomic_DNA"/>
</dbReference>
<keyword evidence="2" id="KW-1133">Transmembrane helix</keyword>
<dbReference type="AlphaFoldDB" id="A0A7W3X1D3"/>
<feature type="compositionally biased region" description="Basic and acidic residues" evidence="1">
    <location>
        <begin position="94"/>
        <end position="107"/>
    </location>
</feature>
<accession>A0A7W3X1D3</accession>
<keyword evidence="2" id="KW-0812">Transmembrane</keyword>